<dbReference type="EMBL" id="BSDS01000002">
    <property type="protein sequence ID" value="GLI39220.1"/>
    <property type="molecule type" value="Genomic_DNA"/>
</dbReference>
<organism evidence="1 2">
    <name type="scientific">Geobacter hydrogenophilus</name>
    <dbReference type="NCBI Taxonomy" id="40983"/>
    <lineage>
        <taxon>Bacteria</taxon>
        <taxon>Pseudomonadati</taxon>
        <taxon>Thermodesulfobacteriota</taxon>
        <taxon>Desulfuromonadia</taxon>
        <taxon>Geobacterales</taxon>
        <taxon>Geobacteraceae</taxon>
        <taxon>Geobacter</taxon>
    </lineage>
</organism>
<dbReference type="Proteomes" id="UP001144352">
    <property type="component" value="Unassembled WGS sequence"/>
</dbReference>
<name>A0A9W6G2H3_9BACT</name>
<evidence type="ECO:0000313" key="2">
    <source>
        <dbReference type="Proteomes" id="UP001144352"/>
    </source>
</evidence>
<evidence type="ECO:0000313" key="1">
    <source>
        <dbReference type="EMBL" id="GLI39220.1"/>
    </source>
</evidence>
<reference evidence="1" key="1">
    <citation type="submission" date="2022-12" db="EMBL/GenBank/DDBJ databases">
        <title>Reference genome sequencing for broad-spectrum identification of bacterial and archaeal isolates by mass spectrometry.</title>
        <authorList>
            <person name="Sekiguchi Y."/>
            <person name="Tourlousse D.M."/>
        </authorList>
    </citation>
    <scope>NUCLEOTIDE SEQUENCE</scope>
    <source>
        <strain evidence="1">H2</strain>
    </source>
</reference>
<protein>
    <submittedName>
        <fullName evidence="1">Uncharacterized protein</fullName>
    </submittedName>
</protein>
<accession>A0A9W6G2H3</accession>
<comment type="caution">
    <text evidence="1">The sequence shown here is derived from an EMBL/GenBank/DDBJ whole genome shotgun (WGS) entry which is preliminary data.</text>
</comment>
<proteinExistence type="predicted"/>
<gene>
    <name evidence="1" type="ORF">GHYDROH2_27210</name>
</gene>
<dbReference type="AlphaFoldDB" id="A0A9W6G2H3"/>
<keyword evidence="2" id="KW-1185">Reference proteome</keyword>
<sequence length="72" mass="8019">MGREPQIESNDLGAVLAEEFQRLRAIGGQMKGILLPNPPSELATDIFVIINYEKLFHQLHLYLFTVIPSAGP</sequence>